<evidence type="ECO:0000313" key="2">
    <source>
        <dbReference type="Proteomes" id="UP001243009"/>
    </source>
</evidence>
<dbReference type="EMBL" id="JAUTWS010000005">
    <property type="protein sequence ID" value="MDO9708119.1"/>
    <property type="molecule type" value="Genomic_DNA"/>
</dbReference>
<dbReference type="RefSeq" id="WP_305102985.1">
    <property type="nucleotide sequence ID" value="NZ_JAUTWS010000005.1"/>
</dbReference>
<protein>
    <submittedName>
        <fullName evidence="1">Uncharacterized protein</fullName>
    </submittedName>
</protein>
<dbReference type="Proteomes" id="UP001243009">
    <property type="component" value="Unassembled WGS sequence"/>
</dbReference>
<evidence type="ECO:0000313" key="1">
    <source>
        <dbReference type="EMBL" id="MDO9708119.1"/>
    </source>
</evidence>
<keyword evidence="2" id="KW-1185">Reference proteome</keyword>
<gene>
    <name evidence="1" type="ORF">Q7A36_07190</name>
</gene>
<name>A0ABT9DW48_9PROT</name>
<reference evidence="1 2" key="1">
    <citation type="submission" date="2023-08" db="EMBL/GenBank/DDBJ databases">
        <title>The draft genome sequence of Paracraurococcus sp. LOR1-02.</title>
        <authorList>
            <person name="Kingkaew E."/>
            <person name="Tanasupawat S."/>
        </authorList>
    </citation>
    <scope>NUCLEOTIDE SEQUENCE [LARGE SCALE GENOMIC DNA]</scope>
    <source>
        <strain evidence="1 2">LOR1-02</strain>
    </source>
</reference>
<sequence>MRDRGSLITRQNLGGLVPGGLAALAPSASAQDGALRLGLRLPFSGTCAALGENIAATVDLHLAAR</sequence>
<comment type="caution">
    <text evidence="1">The sequence shown here is derived from an EMBL/GenBank/DDBJ whole genome shotgun (WGS) entry which is preliminary data.</text>
</comment>
<organism evidence="1 2">
    <name type="scientific">Paracraurococcus lichenis</name>
    <dbReference type="NCBI Taxonomy" id="3064888"/>
    <lineage>
        <taxon>Bacteria</taxon>
        <taxon>Pseudomonadati</taxon>
        <taxon>Pseudomonadota</taxon>
        <taxon>Alphaproteobacteria</taxon>
        <taxon>Acetobacterales</taxon>
        <taxon>Roseomonadaceae</taxon>
        <taxon>Paracraurococcus</taxon>
    </lineage>
</organism>
<accession>A0ABT9DW48</accession>
<proteinExistence type="predicted"/>